<feature type="transmembrane region" description="Helical" evidence="1">
    <location>
        <begin position="393"/>
        <end position="410"/>
    </location>
</feature>
<dbReference type="Proteomes" id="UP000230251">
    <property type="component" value="Unassembled WGS sequence"/>
</dbReference>
<feature type="transmembrane region" description="Helical" evidence="1">
    <location>
        <begin position="138"/>
        <end position="157"/>
    </location>
</feature>
<feature type="transmembrane region" description="Helical" evidence="1">
    <location>
        <begin position="422"/>
        <end position="443"/>
    </location>
</feature>
<comment type="caution">
    <text evidence="2">The sequence shown here is derived from an EMBL/GenBank/DDBJ whole genome shotgun (WGS) entry which is preliminary data.</text>
</comment>
<feature type="transmembrane region" description="Helical" evidence="1">
    <location>
        <begin position="20"/>
        <end position="39"/>
    </location>
</feature>
<feature type="transmembrane region" description="Helical" evidence="1">
    <location>
        <begin position="243"/>
        <end position="262"/>
    </location>
</feature>
<name>A0A2M8ENK3_9BACT</name>
<evidence type="ECO:0008006" key="4">
    <source>
        <dbReference type="Google" id="ProtNLM"/>
    </source>
</evidence>
<gene>
    <name evidence="2" type="ORF">CO057_03295</name>
</gene>
<feature type="transmembrane region" description="Helical" evidence="1">
    <location>
        <begin position="324"/>
        <end position="347"/>
    </location>
</feature>
<evidence type="ECO:0000256" key="1">
    <source>
        <dbReference type="SAM" id="Phobius"/>
    </source>
</evidence>
<reference evidence="3" key="1">
    <citation type="submission" date="2017-09" db="EMBL/GenBank/DDBJ databases">
        <title>Depth-based differentiation of microbial function through sediment-hosted aquifers and enrichment of novel symbionts in the deep terrestrial subsurface.</title>
        <authorList>
            <person name="Probst A.J."/>
            <person name="Ladd B."/>
            <person name="Jarett J.K."/>
            <person name="Geller-Mcgrath D.E."/>
            <person name="Sieber C.M.K."/>
            <person name="Emerson J.B."/>
            <person name="Anantharaman K."/>
            <person name="Thomas B.C."/>
            <person name="Malmstrom R."/>
            <person name="Stieglmeier M."/>
            <person name="Klingl A."/>
            <person name="Woyke T."/>
            <person name="Ryan C.M."/>
            <person name="Banfield J.F."/>
        </authorList>
    </citation>
    <scope>NUCLEOTIDE SEQUENCE [LARGE SCALE GENOMIC DNA]</scope>
</reference>
<dbReference type="EMBL" id="PFSI01000050">
    <property type="protein sequence ID" value="PJC24324.1"/>
    <property type="molecule type" value="Genomic_DNA"/>
</dbReference>
<keyword evidence="1" id="KW-0812">Transmembrane</keyword>
<feature type="transmembrane region" description="Helical" evidence="1">
    <location>
        <begin position="164"/>
        <end position="184"/>
    </location>
</feature>
<feature type="transmembrane region" description="Helical" evidence="1">
    <location>
        <begin position="354"/>
        <end position="373"/>
    </location>
</feature>
<evidence type="ECO:0000313" key="2">
    <source>
        <dbReference type="EMBL" id="PJC24324.1"/>
    </source>
</evidence>
<keyword evidence="1" id="KW-1133">Transmembrane helix</keyword>
<organism evidence="2 3">
    <name type="scientific">Candidatus Uhrbacteria bacterium CG_4_9_14_0_2_um_filter_41_50</name>
    <dbReference type="NCBI Taxonomy" id="1975031"/>
    <lineage>
        <taxon>Bacteria</taxon>
        <taxon>Candidatus Uhriibacteriota</taxon>
    </lineage>
</organism>
<feature type="transmembrane region" description="Helical" evidence="1">
    <location>
        <begin position="204"/>
        <end position="231"/>
    </location>
</feature>
<evidence type="ECO:0000313" key="3">
    <source>
        <dbReference type="Proteomes" id="UP000230251"/>
    </source>
</evidence>
<feature type="transmembrane region" description="Helical" evidence="1">
    <location>
        <begin position="86"/>
        <end position="105"/>
    </location>
</feature>
<accession>A0A2M8ENK3</accession>
<keyword evidence="1" id="KW-0472">Membrane</keyword>
<proteinExistence type="predicted"/>
<protein>
    <recommendedName>
        <fullName evidence="4">Glycosyltransferase RgtA/B/C/D-like domain-containing protein</fullName>
    </recommendedName>
</protein>
<sequence length="555" mass="62975">MKGWNLEFGSWNFKKTARLVILVIYFLSTLSLSVGTSFFNSPDENANFVFAEQFANKQTFKINDSINLELAGIVHPRSSIALADSIVPISFLGLPFIAGLIGSVFGSNTMLWITPLLALLSILAWRSLILKFTDNKQIADLSALFLMIHPAFWLYSARVMMHNVGFVAFLILSLWFAFVGIRSFCSGYEAIKGEKILDWSGSGIMLGLALSFRTSEIIWLTIITIALLIVYRKFVSWKNLGTFLISLLIVLSGFGALNYSTYGSPFETGYTIKKSDMIDSPQLWEDQEGQIDEVDAIDHIINVIPFANYLFPFGFHERNIINNVWAYGFLLYPWMTVLAIVGLIFVVREKKWREYIWITLGLSVWLAIVYGSWKFNDNPDAGVITLGNSYVRYWLPLFVLGSAFCAVGVQKISELAKNKWQMVIKVTIVILMTISSSMLVLYGEDGLVKTRQSLVDIQVKHDIIIEQTSEDSIIIVDMVDKYLWPDRRVVMPLRSELTYSSIPKMLELADVYYFGITFPESDINYLNDVKLKNLGAQIEEIVEIGDETLYRVKND</sequence>
<dbReference type="AlphaFoldDB" id="A0A2M8ENK3"/>
<feature type="transmembrane region" description="Helical" evidence="1">
    <location>
        <begin position="112"/>
        <end position="132"/>
    </location>
</feature>